<dbReference type="EMBL" id="AP027731">
    <property type="protein sequence ID" value="BDZ45475.1"/>
    <property type="molecule type" value="Genomic_DNA"/>
</dbReference>
<evidence type="ECO:0008006" key="5">
    <source>
        <dbReference type="Google" id="ProtNLM"/>
    </source>
</evidence>
<dbReference type="Proteomes" id="UP001321498">
    <property type="component" value="Chromosome"/>
</dbReference>
<dbReference type="Pfam" id="PF20590">
    <property type="entry name" value="DUF6791"/>
    <property type="match status" value="1"/>
</dbReference>
<keyword evidence="4" id="KW-1185">Reference proteome</keyword>
<proteinExistence type="predicted"/>
<dbReference type="SUPFAM" id="SSF69572">
    <property type="entry name" value="Activating enzymes of the ubiquitin-like proteins"/>
    <property type="match status" value="1"/>
</dbReference>
<name>A0ABN6XKK0_9MICO</name>
<organism evidence="3 4">
    <name type="scientific">Naasia aerilata</name>
    <dbReference type="NCBI Taxonomy" id="1162966"/>
    <lineage>
        <taxon>Bacteria</taxon>
        <taxon>Bacillati</taxon>
        <taxon>Actinomycetota</taxon>
        <taxon>Actinomycetes</taxon>
        <taxon>Micrococcales</taxon>
        <taxon>Microbacteriaceae</taxon>
        <taxon>Naasia</taxon>
    </lineage>
</organism>
<dbReference type="RefSeq" id="WP_286278784.1">
    <property type="nucleotide sequence ID" value="NZ_AP027731.1"/>
</dbReference>
<reference evidence="4" key="1">
    <citation type="journal article" date="2019" name="Int. J. Syst. Evol. Microbiol.">
        <title>The Global Catalogue of Microorganisms (GCM) 10K type strain sequencing project: providing services to taxonomists for standard genome sequencing and annotation.</title>
        <authorList>
            <consortium name="The Broad Institute Genomics Platform"/>
            <consortium name="The Broad Institute Genome Sequencing Center for Infectious Disease"/>
            <person name="Wu L."/>
            <person name="Ma J."/>
        </authorList>
    </citation>
    <scope>NUCLEOTIDE SEQUENCE [LARGE SCALE GENOMIC DNA]</scope>
    <source>
        <strain evidence="4">NBRC 108725</strain>
    </source>
</reference>
<dbReference type="InterPro" id="IPR000594">
    <property type="entry name" value="ThiF_NAD_FAD-bd"/>
</dbReference>
<evidence type="ECO:0000259" key="2">
    <source>
        <dbReference type="Pfam" id="PF20590"/>
    </source>
</evidence>
<dbReference type="InterPro" id="IPR046741">
    <property type="entry name" value="DUF6791"/>
</dbReference>
<dbReference type="Pfam" id="PF00899">
    <property type="entry name" value="ThiF"/>
    <property type="match status" value="1"/>
</dbReference>
<evidence type="ECO:0000313" key="4">
    <source>
        <dbReference type="Proteomes" id="UP001321498"/>
    </source>
</evidence>
<sequence length="398" mass="42674">MSTSPFAADPSTSRLLGEGYCLSLEGNHLIIEHVPYVTPAGSVAYGRLALPVILSGTTVQDGAGDHRIWFVGEQPSDERGRPLPGPSPEPHAITAQLIANFMISSKPKGIGAFANTYDKITSYVRVLSHPAQIVDESVTATPGAGWNEIPDDLPFVYPDTGTARAGLAAMNAVFRGQRIGIIGLGGTGSYILDQVAKTWVDAIDLFDGDAFDNHNAYRAPGAASLSELQMRPNKAEYFAQKYGHMHTGITAHPVFITEANVTELNGCSFVFMAAADAKEKPMILDWLRQNGVPTIEVGMGIRDEGAGLSGLLAAVNHFPDRGAQDTATSQGGINEYDRNIQVADLNSLNAILAVISWKKYLGYYAKAESADEVVYKLFTNTIRNGLIDDTSAGQEEEL</sequence>
<protein>
    <recommendedName>
        <fullName evidence="5">ThiF family protein</fullName>
    </recommendedName>
</protein>
<dbReference type="Gene3D" id="3.40.50.720">
    <property type="entry name" value="NAD(P)-binding Rossmann-like Domain"/>
    <property type="match status" value="1"/>
</dbReference>
<feature type="domain" description="THIF-type NAD/FAD binding fold" evidence="1">
    <location>
        <begin position="175"/>
        <end position="299"/>
    </location>
</feature>
<dbReference type="NCBIfam" id="NF004804">
    <property type="entry name" value="PRK06153.1-3"/>
    <property type="match status" value="1"/>
</dbReference>
<accession>A0ABN6XKK0</accession>
<evidence type="ECO:0000313" key="3">
    <source>
        <dbReference type="EMBL" id="BDZ45475.1"/>
    </source>
</evidence>
<feature type="domain" description="DUF6791" evidence="2">
    <location>
        <begin position="13"/>
        <end position="160"/>
    </location>
</feature>
<dbReference type="InterPro" id="IPR035985">
    <property type="entry name" value="Ubiquitin-activating_enz"/>
</dbReference>
<gene>
    <name evidence="3" type="ORF">GCM10025866_13840</name>
</gene>
<evidence type="ECO:0000259" key="1">
    <source>
        <dbReference type="Pfam" id="PF00899"/>
    </source>
</evidence>